<protein>
    <recommendedName>
        <fullName evidence="4">Large ribosomal subunit protein uL29</fullName>
    </recommendedName>
    <alternativeName>
        <fullName evidence="5">50S ribosomal protein L29</fullName>
    </alternativeName>
</protein>
<sequence length="67" mass="7555">MADFTKQDVAELQKQVADKREALRVFRFGGAGSRTRDVRAGRTLRREIAQILTELRARQIASAPKKA</sequence>
<reference evidence="6 7" key="1">
    <citation type="journal article" date="2016" name="Nat. Commun.">
        <title>Thousands of microbial genomes shed light on interconnected biogeochemical processes in an aquifer system.</title>
        <authorList>
            <person name="Anantharaman K."/>
            <person name="Brown C.T."/>
            <person name="Hug L.A."/>
            <person name="Sharon I."/>
            <person name="Castelle C.J."/>
            <person name="Probst A.J."/>
            <person name="Thomas B.C."/>
            <person name="Singh A."/>
            <person name="Wilkins M.J."/>
            <person name="Karaoz U."/>
            <person name="Brodie E.L."/>
            <person name="Williams K.H."/>
            <person name="Hubbard S.S."/>
            <person name="Banfield J.F."/>
        </authorList>
    </citation>
    <scope>NUCLEOTIDE SEQUENCE [LARGE SCALE GENOMIC DNA]</scope>
</reference>
<evidence type="ECO:0000256" key="2">
    <source>
        <dbReference type="ARBA" id="ARBA00022980"/>
    </source>
</evidence>
<dbReference type="EMBL" id="MFKW01000008">
    <property type="protein sequence ID" value="OGG51917.1"/>
    <property type="molecule type" value="Genomic_DNA"/>
</dbReference>
<dbReference type="SUPFAM" id="SSF46561">
    <property type="entry name" value="Ribosomal protein L29 (L29p)"/>
    <property type="match status" value="1"/>
</dbReference>
<evidence type="ECO:0000256" key="1">
    <source>
        <dbReference type="ARBA" id="ARBA00009254"/>
    </source>
</evidence>
<evidence type="ECO:0000256" key="4">
    <source>
        <dbReference type="ARBA" id="ARBA00035204"/>
    </source>
</evidence>
<keyword evidence="3" id="KW-0687">Ribonucleoprotein</keyword>
<dbReference type="GO" id="GO:0005840">
    <property type="term" value="C:ribosome"/>
    <property type="evidence" value="ECO:0007669"/>
    <property type="project" value="UniProtKB-KW"/>
</dbReference>
<evidence type="ECO:0000313" key="6">
    <source>
        <dbReference type="EMBL" id="OGG51917.1"/>
    </source>
</evidence>
<comment type="caution">
    <text evidence="6">The sequence shown here is derived from an EMBL/GenBank/DDBJ whole genome shotgun (WGS) entry which is preliminary data.</text>
</comment>
<dbReference type="Gene3D" id="1.10.287.310">
    <property type="match status" value="1"/>
</dbReference>
<dbReference type="InterPro" id="IPR036049">
    <property type="entry name" value="Ribosomal_uL29_sf"/>
</dbReference>
<dbReference type="AlphaFoldDB" id="A0A1F6CS26"/>
<keyword evidence="2" id="KW-0689">Ribosomal protein</keyword>
<organism evidence="6 7">
    <name type="scientific">Candidatus Kaiserbacteria bacterium RIFCSPHIGHO2_01_FULL_54_36b</name>
    <dbReference type="NCBI Taxonomy" id="1798483"/>
    <lineage>
        <taxon>Bacteria</taxon>
        <taxon>Candidatus Kaiseribacteriota</taxon>
    </lineage>
</organism>
<proteinExistence type="inferred from homology"/>
<evidence type="ECO:0000256" key="5">
    <source>
        <dbReference type="ARBA" id="ARBA00035476"/>
    </source>
</evidence>
<dbReference type="Pfam" id="PF00831">
    <property type="entry name" value="Ribosomal_L29"/>
    <property type="match status" value="1"/>
</dbReference>
<gene>
    <name evidence="6" type="ORF">A2704_00080</name>
</gene>
<comment type="similarity">
    <text evidence="1">Belongs to the universal ribosomal protein uL29 family.</text>
</comment>
<dbReference type="InterPro" id="IPR001854">
    <property type="entry name" value="Ribosomal_uL29"/>
</dbReference>
<evidence type="ECO:0000256" key="3">
    <source>
        <dbReference type="ARBA" id="ARBA00023274"/>
    </source>
</evidence>
<accession>A0A1F6CS26</accession>
<dbReference type="GO" id="GO:0003735">
    <property type="term" value="F:structural constituent of ribosome"/>
    <property type="evidence" value="ECO:0007669"/>
    <property type="project" value="InterPro"/>
</dbReference>
<evidence type="ECO:0000313" key="7">
    <source>
        <dbReference type="Proteomes" id="UP000176445"/>
    </source>
</evidence>
<dbReference type="GO" id="GO:0006412">
    <property type="term" value="P:translation"/>
    <property type="evidence" value="ECO:0007669"/>
    <property type="project" value="InterPro"/>
</dbReference>
<dbReference type="GO" id="GO:1990904">
    <property type="term" value="C:ribonucleoprotein complex"/>
    <property type="evidence" value="ECO:0007669"/>
    <property type="project" value="UniProtKB-KW"/>
</dbReference>
<dbReference type="Proteomes" id="UP000176445">
    <property type="component" value="Unassembled WGS sequence"/>
</dbReference>
<name>A0A1F6CS26_9BACT</name>